<dbReference type="AlphaFoldDB" id="A0A420AMD1"/>
<dbReference type="OrthoDB" id="943693at2"/>
<evidence type="ECO:0000313" key="1">
    <source>
        <dbReference type="EMBL" id="RKE45624.1"/>
    </source>
</evidence>
<evidence type="ECO:0000313" key="2">
    <source>
        <dbReference type="Proteomes" id="UP000286246"/>
    </source>
</evidence>
<comment type="caution">
    <text evidence="1">The sequence shown here is derived from an EMBL/GenBank/DDBJ whole genome shotgun (WGS) entry which is preliminary data.</text>
</comment>
<gene>
    <name evidence="1" type="ORF">DFQ12_4704</name>
</gene>
<keyword evidence="2" id="KW-1185">Reference proteome</keyword>
<name>A0A420AMD1_SPHD1</name>
<proteinExistence type="predicted"/>
<dbReference type="RefSeq" id="WP_120261352.1">
    <property type="nucleotide sequence ID" value="NZ_RAPY01000005.1"/>
</dbReference>
<sequence>MTPSFKDLAIRLKIGLEQQLEVQLLLIELDGLIQITATEITKNIFIYPNERFFRYQISESGIHIDEDQLTQKFDLIVQRIVAKSKNNRRIYARKTVVARIDKKVSQQFLVEHHLQTALPGKYRYGLYEQGELVSIAVFSGGRHMNDKNEEYRSFELLRFCNKSGYNVIGGLSKLITAFAKDFHPGDIMTYTDRDWSQHSSLEKIGFTTKEITSPINFWIAGRHRYTYRTKEELQALMERAPTGFPKENMGSIKMILYIK</sequence>
<dbReference type="Proteomes" id="UP000286246">
    <property type="component" value="Unassembled WGS sequence"/>
</dbReference>
<accession>A0A420AMD1</accession>
<dbReference type="EMBL" id="RAPY01000005">
    <property type="protein sequence ID" value="RKE45624.1"/>
    <property type="molecule type" value="Genomic_DNA"/>
</dbReference>
<protein>
    <submittedName>
        <fullName evidence="1">Uncharacterized protein</fullName>
    </submittedName>
</protein>
<organism evidence="1 2">
    <name type="scientific">Sphingobacterium detergens</name>
    <dbReference type="NCBI Taxonomy" id="1145106"/>
    <lineage>
        <taxon>Bacteria</taxon>
        <taxon>Pseudomonadati</taxon>
        <taxon>Bacteroidota</taxon>
        <taxon>Sphingobacteriia</taxon>
        <taxon>Sphingobacteriales</taxon>
        <taxon>Sphingobacteriaceae</taxon>
        <taxon>Sphingobacterium</taxon>
    </lineage>
</organism>
<reference evidence="1 2" key="1">
    <citation type="submission" date="2018-09" db="EMBL/GenBank/DDBJ databases">
        <title>Genomic Encyclopedia of Type Strains, Phase III (KMG-III): the genomes of soil and plant-associated and newly described type strains.</title>
        <authorList>
            <person name="Whitman W."/>
        </authorList>
    </citation>
    <scope>NUCLEOTIDE SEQUENCE [LARGE SCALE GENOMIC DNA]</scope>
    <source>
        <strain evidence="1 2">CECT 7938</strain>
    </source>
</reference>